<dbReference type="SUPFAM" id="SSF52833">
    <property type="entry name" value="Thioredoxin-like"/>
    <property type="match status" value="1"/>
</dbReference>
<dbReference type="InterPro" id="IPR013766">
    <property type="entry name" value="Thioredoxin_domain"/>
</dbReference>
<dbReference type="GO" id="GO:0017004">
    <property type="term" value="P:cytochrome complex assembly"/>
    <property type="evidence" value="ECO:0007669"/>
    <property type="project" value="UniProtKB-KW"/>
</dbReference>
<keyword evidence="6" id="KW-1133">Transmembrane helix</keyword>
<dbReference type="InterPro" id="IPR004799">
    <property type="entry name" value="Periplasmic_diS_OxRdtase_DsbE"/>
</dbReference>
<dbReference type="AlphaFoldDB" id="A0A918RCW6"/>
<dbReference type="PANTHER" id="PTHR42852:SF6">
    <property type="entry name" value="THIOL:DISULFIDE INTERCHANGE PROTEIN DSBE"/>
    <property type="match status" value="1"/>
</dbReference>
<name>A0A918RCW6_9SPHN</name>
<dbReference type="EMBL" id="BMZD01000002">
    <property type="protein sequence ID" value="GGZ90758.1"/>
    <property type="molecule type" value="Genomic_DNA"/>
</dbReference>
<keyword evidence="9" id="KW-1185">Reference proteome</keyword>
<reference evidence="8" key="1">
    <citation type="journal article" date="2014" name="Int. J. Syst. Evol. Microbiol.">
        <title>Complete genome sequence of Corynebacterium casei LMG S-19264T (=DSM 44701T), isolated from a smear-ripened cheese.</title>
        <authorList>
            <consortium name="US DOE Joint Genome Institute (JGI-PGF)"/>
            <person name="Walter F."/>
            <person name="Albersmeier A."/>
            <person name="Kalinowski J."/>
            <person name="Ruckert C."/>
        </authorList>
    </citation>
    <scope>NUCLEOTIDE SEQUENCE</scope>
    <source>
        <strain evidence="8">KCTC 32422</strain>
    </source>
</reference>
<dbReference type="InterPro" id="IPR013740">
    <property type="entry name" value="Redoxin"/>
</dbReference>
<evidence type="ECO:0000313" key="9">
    <source>
        <dbReference type="Proteomes" id="UP000634139"/>
    </source>
</evidence>
<evidence type="ECO:0000256" key="1">
    <source>
        <dbReference type="ARBA" id="ARBA00004196"/>
    </source>
</evidence>
<dbReference type="InterPro" id="IPR036249">
    <property type="entry name" value="Thioredoxin-like_sf"/>
</dbReference>
<organism evidence="8 9">
    <name type="scientific">Novosphingobium arvoryzae</name>
    <dbReference type="NCBI Taxonomy" id="1256514"/>
    <lineage>
        <taxon>Bacteria</taxon>
        <taxon>Pseudomonadati</taxon>
        <taxon>Pseudomonadota</taxon>
        <taxon>Alphaproteobacteria</taxon>
        <taxon>Sphingomonadales</taxon>
        <taxon>Sphingomonadaceae</taxon>
        <taxon>Novosphingobium</taxon>
    </lineage>
</organism>
<dbReference type="PROSITE" id="PS51352">
    <property type="entry name" value="THIOREDOXIN_2"/>
    <property type="match status" value="1"/>
</dbReference>
<dbReference type="Pfam" id="PF08534">
    <property type="entry name" value="Redoxin"/>
    <property type="match status" value="1"/>
</dbReference>
<evidence type="ECO:0000256" key="6">
    <source>
        <dbReference type="SAM" id="Phobius"/>
    </source>
</evidence>
<proteinExistence type="inferred from homology"/>
<sequence>MSDPVTSAQVKTARWALWLPLVLFGAFVVLVLFGLLRPAEREVRSKMIGKPLPEFSLQPAIADRPGFARADMATGQPRLLNIFASWCIPCAVEAPQLLALKQAGVQIDGVAIRDKREDVEAFLARHGNPFARIGADNVSAIQFAIGSSGVPESFVIDGKGVIRYQHIGEIRPEHVPVILEKLQEAGR</sequence>
<keyword evidence="5" id="KW-0676">Redox-active center</keyword>
<dbReference type="Gene3D" id="3.40.30.10">
    <property type="entry name" value="Glutaredoxin"/>
    <property type="match status" value="1"/>
</dbReference>
<accession>A0A918RCW6</accession>
<keyword evidence="6" id="KW-0472">Membrane</keyword>
<dbReference type="Proteomes" id="UP000634139">
    <property type="component" value="Unassembled WGS sequence"/>
</dbReference>
<keyword evidence="6" id="KW-0812">Transmembrane</keyword>
<dbReference type="GO" id="GO:0030288">
    <property type="term" value="C:outer membrane-bounded periplasmic space"/>
    <property type="evidence" value="ECO:0007669"/>
    <property type="project" value="InterPro"/>
</dbReference>
<comment type="subcellular location">
    <subcellularLocation>
        <location evidence="1">Cell envelope</location>
    </subcellularLocation>
</comment>
<gene>
    <name evidence="8" type="primary">ccmG</name>
    <name evidence="8" type="ORF">GCM10011617_07250</name>
</gene>
<feature type="transmembrane region" description="Helical" evidence="6">
    <location>
        <begin position="15"/>
        <end position="36"/>
    </location>
</feature>
<dbReference type="InterPro" id="IPR050553">
    <property type="entry name" value="Thioredoxin_ResA/DsbE_sf"/>
</dbReference>
<evidence type="ECO:0000259" key="7">
    <source>
        <dbReference type="PROSITE" id="PS51352"/>
    </source>
</evidence>
<evidence type="ECO:0000256" key="4">
    <source>
        <dbReference type="ARBA" id="ARBA00023157"/>
    </source>
</evidence>
<evidence type="ECO:0000256" key="2">
    <source>
        <dbReference type="ARBA" id="ARBA00007758"/>
    </source>
</evidence>
<reference evidence="8" key="2">
    <citation type="submission" date="2020-09" db="EMBL/GenBank/DDBJ databases">
        <authorList>
            <person name="Sun Q."/>
            <person name="Kim S."/>
        </authorList>
    </citation>
    <scope>NUCLEOTIDE SEQUENCE</scope>
    <source>
        <strain evidence="8">KCTC 32422</strain>
    </source>
</reference>
<feature type="domain" description="Thioredoxin" evidence="7">
    <location>
        <begin position="46"/>
        <end position="184"/>
    </location>
</feature>
<dbReference type="GO" id="GO:0015036">
    <property type="term" value="F:disulfide oxidoreductase activity"/>
    <property type="evidence" value="ECO:0007669"/>
    <property type="project" value="InterPro"/>
</dbReference>
<protein>
    <submittedName>
        <fullName evidence="8">Thiol:disulfide interchange protein</fullName>
    </submittedName>
</protein>
<evidence type="ECO:0000256" key="5">
    <source>
        <dbReference type="ARBA" id="ARBA00023284"/>
    </source>
</evidence>
<comment type="similarity">
    <text evidence="2">Belongs to the thioredoxin family. DsbE subfamily.</text>
</comment>
<evidence type="ECO:0000256" key="3">
    <source>
        <dbReference type="ARBA" id="ARBA00022748"/>
    </source>
</evidence>
<keyword evidence="4" id="KW-1015">Disulfide bond</keyword>
<evidence type="ECO:0000313" key="8">
    <source>
        <dbReference type="EMBL" id="GGZ90758.1"/>
    </source>
</evidence>
<dbReference type="CDD" id="cd03010">
    <property type="entry name" value="TlpA_like_DsbE"/>
    <property type="match status" value="1"/>
</dbReference>
<comment type="caution">
    <text evidence="8">The sequence shown here is derived from an EMBL/GenBank/DDBJ whole genome shotgun (WGS) entry which is preliminary data.</text>
</comment>
<dbReference type="PANTHER" id="PTHR42852">
    <property type="entry name" value="THIOL:DISULFIDE INTERCHANGE PROTEIN DSBE"/>
    <property type="match status" value="1"/>
</dbReference>
<dbReference type="RefSeq" id="WP_189539079.1">
    <property type="nucleotide sequence ID" value="NZ_BMZD01000002.1"/>
</dbReference>
<keyword evidence="3" id="KW-0201">Cytochrome c-type biogenesis</keyword>